<dbReference type="Proteomes" id="UP000319004">
    <property type="component" value="Chromosome"/>
</dbReference>
<comment type="similarity">
    <text evidence="1 5">Belongs to the aldehyde dehydrogenase family.</text>
</comment>
<reference evidence="7 8" key="1">
    <citation type="submission" date="2019-03" db="EMBL/GenBank/DDBJ databases">
        <title>Deep-cultivation of Planctomycetes and their phenomic and genomic characterization uncovers novel biology.</title>
        <authorList>
            <person name="Wiegand S."/>
            <person name="Jogler M."/>
            <person name="Boedeker C."/>
            <person name="Pinto D."/>
            <person name="Vollmers J."/>
            <person name="Rivas-Marin E."/>
            <person name="Kohn T."/>
            <person name="Peeters S.H."/>
            <person name="Heuer A."/>
            <person name="Rast P."/>
            <person name="Oberbeckmann S."/>
            <person name="Bunk B."/>
            <person name="Jeske O."/>
            <person name="Meyerdierks A."/>
            <person name="Storesund J.E."/>
            <person name="Kallscheuer N."/>
            <person name="Luecker S."/>
            <person name="Lage O.M."/>
            <person name="Pohl T."/>
            <person name="Merkel B.J."/>
            <person name="Hornburger P."/>
            <person name="Mueller R.-W."/>
            <person name="Bruemmer F."/>
            <person name="Labrenz M."/>
            <person name="Spormann A.M."/>
            <person name="Op den Camp H."/>
            <person name="Overmann J."/>
            <person name="Amann R."/>
            <person name="Jetten M.S.M."/>
            <person name="Mascher T."/>
            <person name="Medema M.H."/>
            <person name="Devos D.P."/>
            <person name="Kaster A.-K."/>
            <person name="Ovreas L."/>
            <person name="Rohde M."/>
            <person name="Galperin M.Y."/>
            <person name="Jogler C."/>
        </authorList>
    </citation>
    <scope>NUCLEOTIDE SEQUENCE [LARGE SCALE GENOMIC DNA]</scope>
    <source>
        <strain evidence="7 8">Enr13</strain>
    </source>
</reference>
<dbReference type="InterPro" id="IPR016160">
    <property type="entry name" value="Ald_DH_CS_CYS"/>
</dbReference>
<dbReference type="GO" id="GO:0004029">
    <property type="term" value="F:aldehyde dehydrogenase (NAD+) activity"/>
    <property type="evidence" value="ECO:0007669"/>
    <property type="project" value="UniProtKB-EC"/>
</dbReference>
<keyword evidence="8" id="KW-1185">Reference proteome</keyword>
<evidence type="ECO:0000313" key="7">
    <source>
        <dbReference type="EMBL" id="QDV46960.1"/>
    </source>
</evidence>
<sequence length="475" mass="50366">MNHPTLHHWIDGQHHAASSARSFQSLNPEDDSVIATAPRGDAGDVALAVDSAAKAFERFQELGPSQREAILLRAADLLEQRSADFRDLLIREIGSPLGKASMEIGIATRVLKANAAMARRMTGRTYSSDVPGRWSLGFRKPLGVVASITPFNVPLIKGIKHSSMPLATGNTVVWLPSEQTPMIAAAIAQLYHDAGLPAGALNMVLGIGAEIGDDLVSAPRIDAVSFTGSAAVGRRVQSLCGRHGKRVTLELGGKNPLIVLDDANLDAAVAAAVRGGFIYQGQICMASSRVIVDQSLAQAFTERFVAASGSLGMGALTDPKTMIGPIITAKARQRIRDHLADAVAGGANLLCGNRWTNNRVNPTIVSGVTSAMKLFREETFGPVVSIETAQDRQHALQLANASPGMLAAAVFTSDLDAVMTFADSLGTAMVHVNDMTIQQEPEVPFGGDGQAGFGREGMETGIEDFTTWKWVTLRN</sequence>
<dbReference type="EC" id="1.2.1.3" evidence="7"/>
<dbReference type="InterPro" id="IPR016163">
    <property type="entry name" value="Ald_DH_C"/>
</dbReference>
<dbReference type="PROSITE" id="PS00070">
    <property type="entry name" value="ALDEHYDE_DEHYDR_CYS"/>
    <property type="match status" value="1"/>
</dbReference>
<dbReference type="Pfam" id="PF00171">
    <property type="entry name" value="Aldedh"/>
    <property type="match status" value="1"/>
</dbReference>
<dbReference type="Gene3D" id="3.40.309.10">
    <property type="entry name" value="Aldehyde Dehydrogenase, Chain A, domain 2"/>
    <property type="match status" value="1"/>
</dbReference>
<dbReference type="KEGG" id="snep:Enr13x_68690"/>
<dbReference type="Gene3D" id="3.40.605.10">
    <property type="entry name" value="Aldehyde Dehydrogenase, Chain A, domain 1"/>
    <property type="match status" value="1"/>
</dbReference>
<evidence type="ECO:0000256" key="3">
    <source>
        <dbReference type="ARBA" id="ARBA00023027"/>
    </source>
</evidence>
<evidence type="ECO:0000259" key="6">
    <source>
        <dbReference type="Pfam" id="PF00171"/>
    </source>
</evidence>
<dbReference type="AlphaFoldDB" id="A0A518I1G3"/>
<evidence type="ECO:0000256" key="1">
    <source>
        <dbReference type="ARBA" id="ARBA00009986"/>
    </source>
</evidence>
<dbReference type="InterPro" id="IPR016162">
    <property type="entry name" value="Ald_DH_N"/>
</dbReference>
<protein>
    <submittedName>
        <fullName evidence="7">Aldehyde dehydrogenase YfmT</fullName>
        <ecNumber evidence="7">1.2.1.3</ecNumber>
    </submittedName>
</protein>
<dbReference type="PANTHER" id="PTHR42986:SF1">
    <property type="entry name" value="BENZALDEHYDE DEHYDROGENASE YFMT"/>
    <property type="match status" value="1"/>
</dbReference>
<dbReference type="PANTHER" id="PTHR42986">
    <property type="entry name" value="BENZALDEHYDE DEHYDROGENASE YFMT"/>
    <property type="match status" value="1"/>
</dbReference>
<dbReference type="SUPFAM" id="SSF53720">
    <property type="entry name" value="ALDH-like"/>
    <property type="match status" value="1"/>
</dbReference>
<evidence type="ECO:0000256" key="2">
    <source>
        <dbReference type="ARBA" id="ARBA00023002"/>
    </source>
</evidence>
<dbReference type="FunFam" id="3.40.605.10:FF:000007">
    <property type="entry name" value="NAD/NADP-dependent betaine aldehyde dehydrogenase"/>
    <property type="match status" value="1"/>
</dbReference>
<accession>A0A518I1G3</accession>
<dbReference type="InterPro" id="IPR015590">
    <property type="entry name" value="Aldehyde_DH_dom"/>
</dbReference>
<gene>
    <name evidence="7" type="primary">yfmT</name>
    <name evidence="7" type="ORF">Enr13x_68690</name>
</gene>
<evidence type="ECO:0000256" key="4">
    <source>
        <dbReference type="PROSITE-ProRule" id="PRU10007"/>
    </source>
</evidence>
<dbReference type="PROSITE" id="PS00687">
    <property type="entry name" value="ALDEHYDE_DEHYDR_GLU"/>
    <property type="match status" value="1"/>
</dbReference>
<keyword evidence="2 5" id="KW-0560">Oxidoreductase</keyword>
<feature type="active site" evidence="4">
    <location>
        <position position="250"/>
    </location>
</feature>
<evidence type="ECO:0000313" key="8">
    <source>
        <dbReference type="Proteomes" id="UP000319004"/>
    </source>
</evidence>
<feature type="domain" description="Aldehyde dehydrogenase" evidence="6">
    <location>
        <begin position="18"/>
        <end position="471"/>
    </location>
</feature>
<dbReference type="InterPro" id="IPR029510">
    <property type="entry name" value="Ald_DH_CS_GLU"/>
</dbReference>
<dbReference type="EMBL" id="CP037423">
    <property type="protein sequence ID" value="QDV46960.1"/>
    <property type="molecule type" value="Genomic_DNA"/>
</dbReference>
<proteinExistence type="inferred from homology"/>
<evidence type="ECO:0000256" key="5">
    <source>
        <dbReference type="RuleBase" id="RU003345"/>
    </source>
</evidence>
<dbReference type="RefSeq" id="WP_197455522.1">
    <property type="nucleotide sequence ID" value="NZ_CP037423.1"/>
</dbReference>
<keyword evidence="3" id="KW-0520">NAD</keyword>
<dbReference type="InterPro" id="IPR016161">
    <property type="entry name" value="Ald_DH/histidinol_DH"/>
</dbReference>
<organism evidence="7 8">
    <name type="scientific">Stieleria neptunia</name>
    <dbReference type="NCBI Taxonomy" id="2527979"/>
    <lineage>
        <taxon>Bacteria</taxon>
        <taxon>Pseudomonadati</taxon>
        <taxon>Planctomycetota</taxon>
        <taxon>Planctomycetia</taxon>
        <taxon>Pirellulales</taxon>
        <taxon>Pirellulaceae</taxon>
        <taxon>Stieleria</taxon>
    </lineage>
</organism>
<name>A0A518I1G3_9BACT</name>